<reference evidence="1" key="1">
    <citation type="submission" date="2016-10" db="EMBL/GenBank/DDBJ databases">
        <title>Sequence of Gallionella enrichment culture.</title>
        <authorList>
            <person name="Poehlein A."/>
            <person name="Muehling M."/>
            <person name="Daniel R."/>
        </authorList>
    </citation>
    <scope>NUCLEOTIDE SEQUENCE</scope>
</reference>
<proteinExistence type="predicted"/>
<dbReference type="AlphaFoldDB" id="A0A1J5NWU0"/>
<comment type="caution">
    <text evidence="1">The sequence shown here is derived from an EMBL/GenBank/DDBJ whole genome shotgun (WGS) entry which is preliminary data.</text>
</comment>
<accession>A0A1J5NWU0</accession>
<protein>
    <submittedName>
        <fullName evidence="1">Uncharacterized protein</fullName>
    </submittedName>
</protein>
<sequence length="52" mass="5408">MHAQLSRVDSGEVAVLLTGGAAPKLHDALGLPHAHVEHLVFEGLLCIAAERG</sequence>
<dbReference type="Gene3D" id="3.30.420.40">
    <property type="match status" value="1"/>
</dbReference>
<evidence type="ECO:0000313" key="1">
    <source>
        <dbReference type="EMBL" id="OIQ63214.1"/>
    </source>
</evidence>
<organism evidence="1">
    <name type="scientific">mine drainage metagenome</name>
    <dbReference type="NCBI Taxonomy" id="410659"/>
    <lineage>
        <taxon>unclassified sequences</taxon>
        <taxon>metagenomes</taxon>
        <taxon>ecological metagenomes</taxon>
    </lineage>
</organism>
<dbReference type="EMBL" id="MLJW01009202">
    <property type="protein sequence ID" value="OIQ63214.1"/>
    <property type="molecule type" value="Genomic_DNA"/>
</dbReference>
<gene>
    <name evidence="1" type="ORF">GALL_552460</name>
</gene>
<name>A0A1J5NWU0_9ZZZZ</name>